<sequence>MTLEDGLYTIRYLAKGEAPEAVGGMYAPSKDEKDKPVTAEPLGPESKIRVWWVTSDPDKDAIYTITELRDDKSIPGQWARKPNEPESSVELVDRIRGEEYRYTFEWGMQEDEGPNVYNIRGDSRIGSTDRADLRFPIGESGPEVFMHPVVPGMYIPRWVFTRE</sequence>
<dbReference type="InterPro" id="IPR019508">
    <property type="entry name" value="Prot_inh_I48_clitocypin"/>
</dbReference>
<organism evidence="6 7">
    <name type="scientific">Macrolepiota fuliginosa MF-IS2</name>
    <dbReference type="NCBI Taxonomy" id="1400762"/>
    <lineage>
        <taxon>Eukaryota</taxon>
        <taxon>Fungi</taxon>
        <taxon>Dikarya</taxon>
        <taxon>Basidiomycota</taxon>
        <taxon>Agaricomycotina</taxon>
        <taxon>Agaricomycetes</taxon>
        <taxon>Agaricomycetidae</taxon>
        <taxon>Agaricales</taxon>
        <taxon>Agaricineae</taxon>
        <taxon>Agaricaceae</taxon>
        <taxon>Macrolepiota</taxon>
    </lineage>
</organism>
<evidence type="ECO:0000313" key="6">
    <source>
        <dbReference type="EMBL" id="KAF9442313.1"/>
    </source>
</evidence>
<evidence type="ECO:0000256" key="2">
    <source>
        <dbReference type="ARBA" id="ARBA00022690"/>
    </source>
</evidence>
<keyword evidence="3" id="KW-0789">Thiol protease inhibitor</keyword>
<comment type="caution">
    <text evidence="6">The sequence shown here is derived from an EMBL/GenBank/DDBJ whole genome shotgun (WGS) entry which is preliminary data.</text>
</comment>
<dbReference type="Proteomes" id="UP000807342">
    <property type="component" value="Unassembled WGS sequence"/>
</dbReference>
<evidence type="ECO:0000256" key="5">
    <source>
        <dbReference type="ARBA" id="ARBA00025775"/>
    </source>
</evidence>
<keyword evidence="7" id="KW-1185">Reference proteome</keyword>
<protein>
    <submittedName>
        <fullName evidence="6">Macrocypin 5a</fullName>
    </submittedName>
</protein>
<reference evidence="6" key="1">
    <citation type="submission" date="2020-11" db="EMBL/GenBank/DDBJ databases">
        <authorList>
            <consortium name="DOE Joint Genome Institute"/>
            <person name="Ahrendt S."/>
            <person name="Riley R."/>
            <person name="Andreopoulos W."/>
            <person name="Labutti K."/>
            <person name="Pangilinan J."/>
            <person name="Ruiz-Duenas F.J."/>
            <person name="Barrasa J.M."/>
            <person name="Sanchez-Garcia M."/>
            <person name="Camarero S."/>
            <person name="Miyauchi S."/>
            <person name="Serrano A."/>
            <person name="Linde D."/>
            <person name="Babiker R."/>
            <person name="Drula E."/>
            <person name="Ayuso-Fernandez I."/>
            <person name="Pacheco R."/>
            <person name="Padilla G."/>
            <person name="Ferreira P."/>
            <person name="Barriuso J."/>
            <person name="Kellner H."/>
            <person name="Castanera R."/>
            <person name="Alfaro M."/>
            <person name="Ramirez L."/>
            <person name="Pisabarro A.G."/>
            <person name="Kuo A."/>
            <person name="Tritt A."/>
            <person name="Lipzen A."/>
            <person name="He G."/>
            <person name="Yan M."/>
            <person name="Ng V."/>
            <person name="Cullen D."/>
            <person name="Martin F."/>
            <person name="Rosso M.-N."/>
            <person name="Henrissat B."/>
            <person name="Hibbett D."/>
            <person name="Martinez A.T."/>
            <person name="Grigoriev I.V."/>
        </authorList>
    </citation>
    <scope>NUCLEOTIDE SEQUENCE</scope>
    <source>
        <strain evidence="6">MF-IS2</strain>
    </source>
</reference>
<dbReference type="CDD" id="cd23716">
    <property type="entry name" value="beta-trefoil_Ricin_Macrocypin"/>
    <property type="match status" value="1"/>
</dbReference>
<evidence type="ECO:0000256" key="1">
    <source>
        <dbReference type="ARBA" id="ARBA00011738"/>
    </source>
</evidence>
<keyword evidence="2" id="KW-0646">Protease inhibitor</keyword>
<dbReference type="GO" id="GO:0004869">
    <property type="term" value="F:cysteine-type endopeptidase inhibitor activity"/>
    <property type="evidence" value="ECO:0007669"/>
    <property type="project" value="UniProtKB-KW"/>
</dbReference>
<accession>A0A9P6BYB4</accession>
<gene>
    <name evidence="6" type="ORF">P691DRAFT_779460</name>
</gene>
<dbReference type="AlphaFoldDB" id="A0A9P6BYB4"/>
<comment type="subunit">
    <text evidence="1">Homodimer.</text>
</comment>
<evidence type="ECO:0000313" key="7">
    <source>
        <dbReference type="Proteomes" id="UP000807342"/>
    </source>
</evidence>
<evidence type="ECO:0000256" key="3">
    <source>
        <dbReference type="ARBA" id="ARBA00022704"/>
    </source>
</evidence>
<comment type="function">
    <text evidence="4">Binds and inhibits cysteine proteinases. Inhibits most strongly papain and cathepsin L, more weakly bromelain and cathepsin B while it is completely ineffective against cathepsin H.</text>
</comment>
<dbReference type="OrthoDB" id="2913511at2759"/>
<dbReference type="Gene3D" id="2.80.10.50">
    <property type="match status" value="1"/>
</dbReference>
<evidence type="ECO:0000256" key="4">
    <source>
        <dbReference type="ARBA" id="ARBA00024855"/>
    </source>
</evidence>
<dbReference type="EMBL" id="MU151656">
    <property type="protein sequence ID" value="KAF9442313.1"/>
    <property type="molecule type" value="Genomic_DNA"/>
</dbReference>
<name>A0A9P6BYB4_9AGAR</name>
<comment type="similarity">
    <text evidence="5">Belongs to the protease inhibitor I48 family.</text>
</comment>
<proteinExistence type="inferred from homology"/>
<dbReference type="Pfam" id="PF10467">
    <property type="entry name" value="Inhibitor_I48"/>
    <property type="match status" value="1"/>
</dbReference>